<evidence type="ECO:0000313" key="2">
    <source>
        <dbReference type="Proteomes" id="UP000321306"/>
    </source>
</evidence>
<dbReference type="Proteomes" id="UP000321306">
    <property type="component" value="Unassembled WGS sequence"/>
</dbReference>
<evidence type="ECO:0000313" key="1">
    <source>
        <dbReference type="EMBL" id="GEM49981.1"/>
    </source>
</evidence>
<dbReference type="AlphaFoldDB" id="A0A511NCA6"/>
<organism evidence="1 2">
    <name type="scientific">Deinococcus cellulosilyticus (strain DSM 18568 / NBRC 106333 / KACC 11606 / 5516J-15)</name>
    <dbReference type="NCBI Taxonomy" id="1223518"/>
    <lineage>
        <taxon>Bacteria</taxon>
        <taxon>Thermotogati</taxon>
        <taxon>Deinococcota</taxon>
        <taxon>Deinococci</taxon>
        <taxon>Deinococcales</taxon>
        <taxon>Deinococcaceae</taxon>
        <taxon>Deinococcus</taxon>
    </lineage>
</organism>
<comment type="caution">
    <text evidence="1">The sequence shown here is derived from an EMBL/GenBank/DDBJ whole genome shotgun (WGS) entry which is preliminary data.</text>
</comment>
<sequence length="496" mass="55186">MNFYLRNRKRTPVTSDTTRRSLGLTFALLYLIQQFLPMAAAAPSLYARPGAGVSDLPIEVLAFNTPGFGEVSDAINLATGNVYVDTGSLGRNNILDPSKDKDEKKQHTLAGSNWNLQSKLRLAGYNGIPGSTQLKGPWFIYSGDGSGTRYNLKSNLNLTDPNLPSWLQRYASKTVFKVTPATGSTPESTNYTDAQVAIYASESTPGIQVPEQYLVFVKTWIASRSTHEWVAHLYDHSGNRSTFFEDGEHVDFKQNLSQQYRSALNNDPEGIGASPKTQIEYNKDVNLNTPGLISKVKDEWGRVTTFVWKRYQNLSTQPPVLLAINELLQDPSDANSWTRQTRFAYDIPGAVSSLVVKQVMYIAQNGRENPDPAVVNSTCGNPTDSTYNFRDPCTTDTFENGTSTAGGYMARTFNFAYKVAQGHVLLTELKKPILRTTGSAATSSLTYTYTYNESSNPPQSQGVYQQRWRKPDLHLPGCQWHPTHGCCTHPHHRLRD</sequence>
<proteinExistence type="predicted"/>
<gene>
    <name evidence="1" type="ORF">DC3_56160</name>
</gene>
<accession>A0A511NCA6</accession>
<dbReference type="RefSeq" id="WP_146891605.1">
    <property type="nucleotide sequence ID" value="NZ_BJXB01000051.1"/>
</dbReference>
<reference evidence="1 2" key="1">
    <citation type="submission" date="2019-07" db="EMBL/GenBank/DDBJ databases">
        <title>Whole genome shotgun sequence of Deinococcus cellulosilyticus NBRC 106333.</title>
        <authorList>
            <person name="Hosoyama A."/>
            <person name="Uohara A."/>
            <person name="Ohji S."/>
            <person name="Ichikawa N."/>
        </authorList>
    </citation>
    <scope>NUCLEOTIDE SEQUENCE [LARGE SCALE GENOMIC DNA]</scope>
    <source>
        <strain evidence="1 2">NBRC 106333</strain>
    </source>
</reference>
<keyword evidence="2" id="KW-1185">Reference proteome</keyword>
<protein>
    <submittedName>
        <fullName evidence="1">Uncharacterized protein</fullName>
    </submittedName>
</protein>
<name>A0A511NCA6_DEIC1</name>
<dbReference type="EMBL" id="BJXB01000051">
    <property type="protein sequence ID" value="GEM49981.1"/>
    <property type="molecule type" value="Genomic_DNA"/>
</dbReference>